<keyword evidence="4" id="KW-1185">Reference proteome</keyword>
<organism evidence="3 4">
    <name type="scientific">Asaia siamensis</name>
    <dbReference type="NCBI Taxonomy" id="110479"/>
    <lineage>
        <taxon>Bacteria</taxon>
        <taxon>Pseudomonadati</taxon>
        <taxon>Pseudomonadota</taxon>
        <taxon>Alphaproteobacteria</taxon>
        <taxon>Acetobacterales</taxon>
        <taxon>Acetobacteraceae</taxon>
        <taxon>Asaia</taxon>
    </lineage>
</organism>
<dbReference type="Gene3D" id="3.50.50.60">
    <property type="entry name" value="FAD/NAD(P)-binding domain"/>
    <property type="match status" value="2"/>
</dbReference>
<feature type="domain" description="Beta-lactamase hydrolase-like protein phosphatase-like" evidence="1">
    <location>
        <begin position="3"/>
        <end position="115"/>
    </location>
</feature>
<dbReference type="Proteomes" id="UP000637769">
    <property type="component" value="Unassembled WGS sequence"/>
</dbReference>
<dbReference type="InterPro" id="IPR005939">
    <property type="entry name" value="BLH_phosphatase-like"/>
</dbReference>
<evidence type="ECO:0000313" key="4">
    <source>
        <dbReference type="Proteomes" id="UP000637769"/>
    </source>
</evidence>
<name>A0ABQ1L9K9_9PROT</name>
<dbReference type="Gene3D" id="3.90.190.10">
    <property type="entry name" value="Protein tyrosine phosphatase superfamily"/>
    <property type="match status" value="1"/>
</dbReference>
<sequence>MSLRFLTAHFAVSPQIRVEDLPALKEQGFTAIISTRPDGEEKDQPSVADLGVAAEKCGLAFAYIPVRMGATPDAHSVTVMRRTLAEMIGPDNTGKVLAYCRSGRRASDLFELASAQTEEPAPKSQRFDVVVVGGGAGGLACAASLLRRRPELLVAVIEPSTEHYYQPGWTLVGGGVFTARDTQRSEVGLIPARANWIRQAVTGFKPEQNRVELGDGSEILYDAMIVATGIKLDWAAIPGLTETLGKNGVTSNYRYDLAPYTWELVSKLEEGTALFTQPPMPIKCAGAPQKAMYLACDAWRRKGVLGRVQVAFDTATPSLFGVADFVPALMNYIKGYSIDLTLKSRLVAVDGEKKIATFERTTDKGTERVERKFDMLHVVPPQTAPDVIKSSPLAGQDGFVSVHPDTMQHTVFPNVFAVGDVAGTSNAKTAAAARKQAPVVVENLIAQLSGRKLDYAYDGYGGCPLTVERGKIVLAEFGYGGKLLPTLPGWILDGKKPTRLAWFLKEKIMPRLYWDFMLRGRELFVRPAKKHEG</sequence>
<dbReference type="PRINTS" id="PR00368">
    <property type="entry name" value="FADPNR"/>
</dbReference>
<dbReference type="InterPro" id="IPR029021">
    <property type="entry name" value="Prot-tyrosine_phosphatase-like"/>
</dbReference>
<dbReference type="PANTHER" id="PTHR10632:SF2">
    <property type="entry name" value="SULFIDE:QUINONE OXIDOREDUCTASE, MITOCHONDRIAL"/>
    <property type="match status" value="1"/>
</dbReference>
<evidence type="ECO:0000259" key="1">
    <source>
        <dbReference type="Pfam" id="PF04273"/>
    </source>
</evidence>
<evidence type="ECO:0000259" key="2">
    <source>
        <dbReference type="Pfam" id="PF07992"/>
    </source>
</evidence>
<dbReference type="SUPFAM" id="SSF51905">
    <property type="entry name" value="FAD/NAD(P)-binding domain"/>
    <property type="match status" value="1"/>
</dbReference>
<gene>
    <name evidence="3" type="ORF">GCM10007207_01880</name>
</gene>
<dbReference type="NCBIfam" id="TIGR01244">
    <property type="entry name" value="TIGR01244 family sulfur transferase"/>
    <property type="match status" value="1"/>
</dbReference>
<dbReference type="PRINTS" id="PR00469">
    <property type="entry name" value="PNDRDTASEII"/>
</dbReference>
<dbReference type="InterPro" id="IPR023753">
    <property type="entry name" value="FAD/NAD-binding_dom"/>
</dbReference>
<proteinExistence type="predicted"/>
<evidence type="ECO:0008006" key="5">
    <source>
        <dbReference type="Google" id="ProtNLM"/>
    </source>
</evidence>
<dbReference type="EMBL" id="BMCH01000001">
    <property type="protein sequence ID" value="GGC20263.1"/>
    <property type="molecule type" value="Genomic_DNA"/>
</dbReference>
<protein>
    <recommendedName>
        <fullName evidence="5">Sulfide:quinone oxidoreductase</fullName>
    </recommendedName>
</protein>
<reference evidence="4" key="1">
    <citation type="journal article" date="2019" name="Int. J. Syst. Evol. Microbiol.">
        <title>The Global Catalogue of Microorganisms (GCM) 10K type strain sequencing project: providing services to taxonomists for standard genome sequencing and annotation.</title>
        <authorList>
            <consortium name="The Broad Institute Genomics Platform"/>
            <consortium name="The Broad Institute Genome Sequencing Center for Infectious Disease"/>
            <person name="Wu L."/>
            <person name="Ma J."/>
        </authorList>
    </citation>
    <scope>NUCLEOTIDE SEQUENCE [LARGE SCALE GENOMIC DNA]</scope>
    <source>
        <strain evidence="4">CCM 7132</strain>
    </source>
</reference>
<dbReference type="InterPro" id="IPR015904">
    <property type="entry name" value="Sulphide_quinone_reductase"/>
</dbReference>
<dbReference type="Pfam" id="PF07992">
    <property type="entry name" value="Pyr_redox_2"/>
    <property type="match status" value="1"/>
</dbReference>
<feature type="domain" description="FAD/NAD(P)-binding" evidence="2">
    <location>
        <begin position="127"/>
        <end position="437"/>
    </location>
</feature>
<dbReference type="PANTHER" id="PTHR10632">
    <property type="entry name" value="SULFIDE:QUINONE OXIDOREDUCTASE"/>
    <property type="match status" value="1"/>
</dbReference>
<dbReference type="Pfam" id="PF04273">
    <property type="entry name" value="BLH_phosphatase"/>
    <property type="match status" value="1"/>
</dbReference>
<comment type="caution">
    <text evidence="3">The sequence shown here is derived from an EMBL/GenBank/DDBJ whole genome shotgun (WGS) entry which is preliminary data.</text>
</comment>
<dbReference type="InterPro" id="IPR036188">
    <property type="entry name" value="FAD/NAD-bd_sf"/>
</dbReference>
<accession>A0ABQ1L9K9</accession>
<evidence type="ECO:0000313" key="3">
    <source>
        <dbReference type="EMBL" id="GGC20263.1"/>
    </source>
</evidence>
<dbReference type="RefSeq" id="WP_188424706.1">
    <property type="nucleotide sequence ID" value="NZ_BMCH01000001.1"/>
</dbReference>